<protein>
    <submittedName>
        <fullName evidence="2">Uncharacterized protein</fullName>
    </submittedName>
</protein>
<dbReference type="AlphaFoldDB" id="A0A8A1LVX0"/>
<gene>
    <name evidence="2" type="ORF">I7I53_04802</name>
</gene>
<proteinExistence type="predicted"/>
<dbReference type="EMBL" id="CP069106">
    <property type="protein sequence ID" value="QSS56554.1"/>
    <property type="molecule type" value="Genomic_DNA"/>
</dbReference>
<evidence type="ECO:0000313" key="2">
    <source>
        <dbReference type="EMBL" id="QSS56554.1"/>
    </source>
</evidence>
<keyword evidence="1" id="KW-0472">Membrane</keyword>
<feature type="transmembrane region" description="Helical" evidence="1">
    <location>
        <begin position="46"/>
        <end position="75"/>
    </location>
</feature>
<keyword evidence="1" id="KW-0812">Transmembrane</keyword>
<name>A0A8A1LVX0_AJEC8</name>
<dbReference type="VEuPathDB" id="FungiDB:I7I53_04802"/>
<reference evidence="2" key="1">
    <citation type="submission" date="2021-01" db="EMBL/GenBank/DDBJ databases">
        <title>Chromosome-level genome assembly of a human fungal pathogen reveals clustering of transcriptionally co-regulated genes.</title>
        <authorList>
            <person name="Voorhies M."/>
            <person name="Cohen S."/>
            <person name="Shea T.P."/>
            <person name="Petrus S."/>
            <person name="Munoz J.F."/>
            <person name="Poplawski S."/>
            <person name="Goldman W.E."/>
            <person name="Michael T."/>
            <person name="Cuomo C.A."/>
            <person name="Sil A."/>
            <person name="Beyhan S."/>
        </authorList>
    </citation>
    <scope>NUCLEOTIDE SEQUENCE</scope>
    <source>
        <strain evidence="2">H88</strain>
    </source>
</reference>
<accession>A0A8A1LVX0</accession>
<organism evidence="2 3">
    <name type="scientific">Ajellomyces capsulatus (strain H88)</name>
    <name type="common">Darling's disease fungus</name>
    <name type="synonym">Histoplasma capsulatum</name>
    <dbReference type="NCBI Taxonomy" id="544711"/>
    <lineage>
        <taxon>Eukaryota</taxon>
        <taxon>Fungi</taxon>
        <taxon>Dikarya</taxon>
        <taxon>Ascomycota</taxon>
        <taxon>Pezizomycotina</taxon>
        <taxon>Eurotiomycetes</taxon>
        <taxon>Eurotiomycetidae</taxon>
        <taxon>Onygenales</taxon>
        <taxon>Ajellomycetaceae</taxon>
        <taxon>Histoplasma</taxon>
    </lineage>
</organism>
<evidence type="ECO:0000256" key="1">
    <source>
        <dbReference type="SAM" id="Phobius"/>
    </source>
</evidence>
<dbReference type="Proteomes" id="UP000663419">
    <property type="component" value="Chromosome 5"/>
</dbReference>
<evidence type="ECO:0000313" key="3">
    <source>
        <dbReference type="Proteomes" id="UP000663419"/>
    </source>
</evidence>
<sequence length="77" mass="9210">MCAAVYFVKLFFHLFPSFLSTAYMERIYPLDIFVFSPSFLQRKTHILVYNVLNFLAAKINAPLLNLFLFFFSFVWRL</sequence>
<keyword evidence="1" id="KW-1133">Transmembrane helix</keyword>